<evidence type="ECO:0000256" key="2">
    <source>
        <dbReference type="ARBA" id="ARBA00022723"/>
    </source>
</evidence>
<organism evidence="7 8">
    <name type="scientific">Nitratiruptor tergarcus DSM 16512</name>
    <dbReference type="NCBI Taxonomy" id="1069081"/>
    <lineage>
        <taxon>Bacteria</taxon>
        <taxon>Pseudomonadati</taxon>
        <taxon>Campylobacterota</taxon>
        <taxon>Epsilonproteobacteria</taxon>
        <taxon>Nautiliales</taxon>
        <taxon>Nitratiruptoraceae</taxon>
        <taxon>Nitratiruptor</taxon>
    </lineage>
</organism>
<dbReference type="Pfam" id="PF07687">
    <property type="entry name" value="M20_dimer"/>
    <property type="match status" value="1"/>
</dbReference>
<feature type="active site" evidence="5">
    <location>
        <position position="73"/>
    </location>
</feature>
<protein>
    <submittedName>
        <fullName evidence="7">Glutamate carboxypeptidase</fullName>
    </submittedName>
</protein>
<dbReference type="Pfam" id="PF01546">
    <property type="entry name" value="Peptidase_M20"/>
    <property type="match status" value="1"/>
</dbReference>
<dbReference type="InterPro" id="IPR002933">
    <property type="entry name" value="Peptidase_M20"/>
</dbReference>
<evidence type="ECO:0000313" key="7">
    <source>
        <dbReference type="EMBL" id="SMC09723.1"/>
    </source>
</evidence>
<dbReference type="STRING" id="1069081.SAMN05660197_1545"/>
<keyword evidence="2" id="KW-0479">Metal-binding</keyword>
<feature type="active site" description="Proton acceptor" evidence="5">
    <location>
        <position position="127"/>
    </location>
</feature>
<dbReference type="SUPFAM" id="SSF55031">
    <property type="entry name" value="Bacterial exopeptidase dimerisation domain"/>
    <property type="match status" value="1"/>
</dbReference>
<dbReference type="AlphaFoldDB" id="A0A1W1WVG2"/>
<dbReference type="InterPro" id="IPR001261">
    <property type="entry name" value="ArgE/DapE_CS"/>
</dbReference>
<proteinExistence type="predicted"/>
<dbReference type="PIRSF" id="PIRSF037238">
    <property type="entry name" value="Carboxypeptidase_G2"/>
    <property type="match status" value="1"/>
</dbReference>
<sequence length="365" mass="40360">MEYSFSELEELININSYTKNKAGVDKNGEIVRIKLESLGYVTTVFEREHIGNHLWFKSPKKEGEKILLLGHLDTVFPPGTFEYFREDEEWIYGPGVCDMKGGIMVMIEALRRQKELFNVDIFLVSDEETGSDDSSELTFNIAKEYDYCLVFEAAGKNGEVVTQRKGIGTFEIEIKGKAAHAGNCFKDGIDANQEAAHKILALSHLSDPDNGTTVNVGKIEGGIGANTISPMATLLFETRFTSASERDRVLASMTEITNTSFIPGTTATLGGRLQRDVMEERPEQLAFLERIKQWTGIKLPVEHRGGGSDANIAASAGTVTLDGFGPYGDGDHTIHERASKKSFIQRIELTTSLLKGFMQESKKEA</sequence>
<evidence type="ECO:0000256" key="3">
    <source>
        <dbReference type="ARBA" id="ARBA00022801"/>
    </source>
</evidence>
<dbReference type="CDD" id="cd03885">
    <property type="entry name" value="M20_CPDG2"/>
    <property type="match status" value="1"/>
</dbReference>
<evidence type="ECO:0000256" key="1">
    <source>
        <dbReference type="ARBA" id="ARBA00001947"/>
    </source>
</evidence>
<keyword evidence="3" id="KW-0378">Hydrolase</keyword>
<dbReference type="OrthoDB" id="9809784at2"/>
<dbReference type="GO" id="GO:0046872">
    <property type="term" value="F:metal ion binding"/>
    <property type="evidence" value="ECO:0007669"/>
    <property type="project" value="UniProtKB-KW"/>
</dbReference>
<dbReference type="InterPro" id="IPR050072">
    <property type="entry name" value="Peptidase_M20A"/>
</dbReference>
<evidence type="ECO:0000256" key="4">
    <source>
        <dbReference type="ARBA" id="ARBA00022833"/>
    </source>
</evidence>
<dbReference type="Proteomes" id="UP000192602">
    <property type="component" value="Unassembled WGS sequence"/>
</dbReference>
<dbReference type="InterPro" id="IPR011650">
    <property type="entry name" value="Peptidase_M20_dimer"/>
</dbReference>
<reference evidence="8" key="1">
    <citation type="submission" date="2017-04" db="EMBL/GenBank/DDBJ databases">
        <authorList>
            <person name="Varghese N."/>
            <person name="Submissions S."/>
        </authorList>
    </citation>
    <scope>NUCLEOTIDE SEQUENCE [LARGE SCALE GENOMIC DNA]</scope>
    <source>
        <strain evidence="8">DSM 16512</strain>
    </source>
</reference>
<feature type="domain" description="Peptidase M20 dimerisation" evidence="6">
    <location>
        <begin position="163"/>
        <end position="259"/>
    </location>
</feature>
<dbReference type="RefSeq" id="WP_084275940.1">
    <property type="nucleotide sequence ID" value="NZ_AP026671.1"/>
</dbReference>
<accession>A0A1W1WVG2</accession>
<dbReference type="GO" id="GO:0004180">
    <property type="term" value="F:carboxypeptidase activity"/>
    <property type="evidence" value="ECO:0007669"/>
    <property type="project" value="UniProtKB-KW"/>
</dbReference>
<keyword evidence="8" id="KW-1185">Reference proteome</keyword>
<dbReference type="InterPro" id="IPR036264">
    <property type="entry name" value="Bact_exopeptidase_dim_dom"/>
</dbReference>
<gene>
    <name evidence="7" type="ORF">SAMN05660197_1545</name>
</gene>
<keyword evidence="7" id="KW-0645">Protease</keyword>
<dbReference type="Gene3D" id="3.40.630.10">
    <property type="entry name" value="Zn peptidases"/>
    <property type="match status" value="1"/>
</dbReference>
<evidence type="ECO:0000256" key="5">
    <source>
        <dbReference type="PIRSR" id="PIRSR037238-1"/>
    </source>
</evidence>
<comment type="cofactor">
    <cofactor evidence="1">
        <name>Zn(2+)</name>
        <dbReference type="ChEBI" id="CHEBI:29105"/>
    </cofactor>
</comment>
<dbReference type="Gene3D" id="3.30.70.360">
    <property type="match status" value="1"/>
</dbReference>
<evidence type="ECO:0000313" key="8">
    <source>
        <dbReference type="Proteomes" id="UP000192602"/>
    </source>
</evidence>
<dbReference type="PANTHER" id="PTHR43808:SF9">
    <property type="entry name" value="BLL0789 PROTEIN"/>
    <property type="match status" value="1"/>
</dbReference>
<dbReference type="InterPro" id="IPR017150">
    <property type="entry name" value="Pept_M20_glutamate_carboxypep"/>
</dbReference>
<dbReference type="EMBL" id="FWWZ01000001">
    <property type="protein sequence ID" value="SMC09723.1"/>
    <property type="molecule type" value="Genomic_DNA"/>
</dbReference>
<keyword evidence="7" id="KW-0121">Carboxypeptidase</keyword>
<keyword evidence="4" id="KW-0862">Zinc</keyword>
<evidence type="ECO:0000259" key="6">
    <source>
        <dbReference type="Pfam" id="PF07687"/>
    </source>
</evidence>
<dbReference type="PANTHER" id="PTHR43808">
    <property type="entry name" value="ACETYLORNITHINE DEACETYLASE"/>
    <property type="match status" value="1"/>
</dbReference>
<name>A0A1W1WVG2_9BACT</name>
<dbReference type="PROSITE" id="PS00758">
    <property type="entry name" value="ARGE_DAPE_CPG2_1"/>
    <property type="match status" value="1"/>
</dbReference>
<dbReference type="SUPFAM" id="SSF53187">
    <property type="entry name" value="Zn-dependent exopeptidases"/>
    <property type="match status" value="1"/>
</dbReference>